<name>A0A8C4QDI9_EPTBU</name>
<reference evidence="3" key="2">
    <citation type="submission" date="2025-09" db="UniProtKB">
        <authorList>
            <consortium name="Ensembl"/>
        </authorList>
    </citation>
    <scope>IDENTIFICATION</scope>
</reference>
<feature type="domain" description="UGGT thioredoxin-like" evidence="2">
    <location>
        <begin position="42"/>
        <end position="214"/>
    </location>
</feature>
<dbReference type="Proteomes" id="UP000694388">
    <property type="component" value="Unplaced"/>
</dbReference>
<keyword evidence="1" id="KW-0732">Signal</keyword>
<feature type="chain" id="PRO_5034144447" evidence="1">
    <location>
        <begin position="24"/>
        <end position="316"/>
    </location>
</feature>
<evidence type="ECO:0000313" key="4">
    <source>
        <dbReference type="Proteomes" id="UP000694388"/>
    </source>
</evidence>
<dbReference type="GO" id="GO:0005783">
    <property type="term" value="C:endoplasmic reticulum"/>
    <property type="evidence" value="ECO:0007669"/>
    <property type="project" value="TreeGrafter"/>
</dbReference>
<dbReference type="AlphaFoldDB" id="A0A8C4QDI9"/>
<organism evidence="3 4">
    <name type="scientific">Eptatretus burgeri</name>
    <name type="common">Inshore hagfish</name>
    <dbReference type="NCBI Taxonomy" id="7764"/>
    <lineage>
        <taxon>Eukaryota</taxon>
        <taxon>Metazoa</taxon>
        <taxon>Chordata</taxon>
        <taxon>Craniata</taxon>
        <taxon>Vertebrata</taxon>
        <taxon>Cyclostomata</taxon>
        <taxon>Myxini</taxon>
        <taxon>Myxiniformes</taxon>
        <taxon>Myxinidae</taxon>
        <taxon>Eptatretinae</taxon>
        <taxon>Eptatretus</taxon>
    </lineage>
</organism>
<dbReference type="GeneTree" id="ENSGT00390000004600"/>
<evidence type="ECO:0000256" key="1">
    <source>
        <dbReference type="SAM" id="SignalP"/>
    </source>
</evidence>
<reference evidence="3" key="1">
    <citation type="submission" date="2025-08" db="UniProtKB">
        <authorList>
            <consortium name="Ensembl"/>
        </authorList>
    </citation>
    <scope>IDENTIFICATION</scope>
</reference>
<dbReference type="InterPro" id="IPR009448">
    <property type="entry name" value="UDP-g_GGtrans"/>
</dbReference>
<dbReference type="GO" id="GO:0018279">
    <property type="term" value="P:protein N-linked glycosylation via asparagine"/>
    <property type="evidence" value="ECO:0007669"/>
    <property type="project" value="TreeGrafter"/>
</dbReference>
<dbReference type="PANTHER" id="PTHR11226">
    <property type="entry name" value="UDP-GLUCOSE GLYCOPROTEIN:GLUCOSYLTRANSFERASE"/>
    <property type="match status" value="1"/>
</dbReference>
<evidence type="ECO:0000259" key="2">
    <source>
        <dbReference type="Pfam" id="PF18400"/>
    </source>
</evidence>
<dbReference type="GO" id="GO:0003980">
    <property type="term" value="F:UDP-glucose:glycoprotein glucosyltransferase activity"/>
    <property type="evidence" value="ECO:0007669"/>
    <property type="project" value="InterPro"/>
</dbReference>
<proteinExistence type="predicted"/>
<protein>
    <submittedName>
        <fullName evidence="3">UDP-glucose glycoprotein glucosyltransferase 2</fullName>
    </submittedName>
</protein>
<dbReference type="GO" id="GO:0051082">
    <property type="term" value="F:unfolded protein binding"/>
    <property type="evidence" value="ECO:0007669"/>
    <property type="project" value="TreeGrafter"/>
</dbReference>
<accession>A0A8C4QDI9</accession>
<dbReference type="InterPro" id="IPR040693">
    <property type="entry name" value="UGGT_TRXL_1"/>
</dbReference>
<dbReference type="Pfam" id="PF18400">
    <property type="entry name" value="Thioredoxin_12"/>
    <property type="match status" value="1"/>
</dbReference>
<feature type="signal peptide" evidence="1">
    <location>
        <begin position="1"/>
        <end position="23"/>
    </location>
</feature>
<keyword evidence="4" id="KW-1185">Reference proteome</keyword>
<evidence type="ECO:0000313" key="3">
    <source>
        <dbReference type="Ensembl" id="ENSEBUP00000013269.1"/>
    </source>
</evidence>
<dbReference type="Ensembl" id="ENSEBUT00000013846.1">
    <property type="protein sequence ID" value="ENSEBUP00000013269.1"/>
    <property type="gene ID" value="ENSEBUG00000008388.1"/>
</dbReference>
<sequence length="316" mass="35701">MPPMAVFCLCLAVLTSSIYPVFSSQLGSKGVTATLDAKWPHTSLLLEASEFLAEEGEETFWEFVQTVLDFSFVQALESQLYDLLIKKAAQFLSPVQLSLLKFSLSIRTYSPAVHMCRQLAEEESPPIGCEAFVVVHGQTSCIPEDLTKLLISAGDRPRPTLFKGDHKFPGAGDPPVVVLLYAEIGTPAFSSFHHLLSKLAQAGDLVYVLRHYVKVWLTFPKRYFSLKPFNFGMTFCNGELKCVQPVYRKWVINFVSFVFPFRSQVTGRFDFQVMESSLLSRARSTKQRMTLKSKVRLFSGIQLCLLTWSWEHYVPA</sequence>
<dbReference type="GO" id="GO:0036503">
    <property type="term" value="P:ERAD pathway"/>
    <property type="evidence" value="ECO:0007669"/>
    <property type="project" value="TreeGrafter"/>
</dbReference>
<dbReference type="PANTHER" id="PTHR11226:SF0">
    <property type="entry name" value="UDP-GLUCOSE:GLYCOPROTEIN GLUCOSYLTRANSFERASE"/>
    <property type="match status" value="1"/>
</dbReference>